<dbReference type="PANTHER" id="PTHR39184">
    <property type="match status" value="1"/>
</dbReference>
<dbReference type="InterPro" id="IPR052380">
    <property type="entry name" value="Viral_DNA_packaging_terminase"/>
</dbReference>
<dbReference type="EMBL" id="NTUS01000005">
    <property type="protein sequence ID" value="PFB10362.1"/>
    <property type="molecule type" value="Genomic_DNA"/>
</dbReference>
<name>A0A9X6VFQ5_BACTU</name>
<dbReference type="NCBIfam" id="TIGR01547">
    <property type="entry name" value="phage_term_2"/>
    <property type="match status" value="1"/>
</dbReference>
<dbReference type="PANTHER" id="PTHR39184:SF1">
    <property type="entry name" value="PBSX PHAGE TERMINASE LARGE SUBUNIT"/>
    <property type="match status" value="1"/>
</dbReference>
<dbReference type="Gene3D" id="3.40.50.300">
    <property type="entry name" value="P-loop containing nucleotide triphosphate hydrolases"/>
    <property type="match status" value="1"/>
</dbReference>
<dbReference type="InterPro" id="IPR044269">
    <property type="entry name" value="Terminase_large_su_SPP1-like"/>
</dbReference>
<protein>
    <submittedName>
        <fullName evidence="4">PBSX family phage terminase large subunit</fullName>
    </submittedName>
</protein>
<sequence>MNENVNHIDMRNVISPRFKKVYYLSEMKKHLRYVLKGGRASGKSYFIPFRILMDIMEYPISWLVLRKVQNTIVRSVFEQIKEAMVLLGITHLFNIVPSRLVMEYKPRGNKIYFLGCEEPERIKSIKDAQFPIMGMWIEEIGEFKAEEDVSIIEKSILRGEFEIKPEHRSELPNYEYTFFYSYNPPKRRGHWLNKKYNSSFIPENTHVNHSTYLDNKHLTKAFYEEAEIEKEMNPLKYRWEYMGEAIGSGNVPFDNIIAAEITDEQISQFDNIRQAVDFGYATDPLAFGRMHYDKKKRTLYIFDELYGVRISNRELAKWIKKKGYTDVEITADSAEPKSIAELKQEHDIYKVKGAKKGPDSVEYGVEWLGDLYAIVIDPKRCPNALKEFENADWETDKDGNPRPRLPDKDNHAIDMTRYAMEKDMKRSKKIRTVKRSELGF</sequence>
<dbReference type="GO" id="GO:0004519">
    <property type="term" value="F:endonuclease activity"/>
    <property type="evidence" value="ECO:0007669"/>
    <property type="project" value="InterPro"/>
</dbReference>
<feature type="domain" description="Phage terminase large subunit N-terminal" evidence="2">
    <location>
        <begin position="32"/>
        <end position="244"/>
    </location>
</feature>
<dbReference type="RefSeq" id="WP_042598313.1">
    <property type="nucleotide sequence ID" value="NZ_JABWHT010000004.1"/>
</dbReference>
<dbReference type="InterPro" id="IPR035413">
    <property type="entry name" value="Terminase_L_C"/>
</dbReference>
<accession>A0A9X6VFQ5</accession>
<dbReference type="Gene3D" id="3.30.420.280">
    <property type="match status" value="1"/>
</dbReference>
<dbReference type="GO" id="GO:0005524">
    <property type="term" value="F:ATP binding"/>
    <property type="evidence" value="ECO:0007669"/>
    <property type="project" value="InterPro"/>
</dbReference>
<feature type="domain" description="Phage terminase large subunit C-terminal" evidence="3">
    <location>
        <begin position="277"/>
        <end position="421"/>
    </location>
</feature>
<dbReference type="InterPro" id="IPR027417">
    <property type="entry name" value="P-loop_NTPase"/>
</dbReference>
<dbReference type="HAMAP" id="MF_04145">
    <property type="entry name" value="TERL_SPP1"/>
    <property type="match status" value="1"/>
</dbReference>
<dbReference type="Proteomes" id="UP000220397">
    <property type="component" value="Unassembled WGS sequence"/>
</dbReference>
<dbReference type="AlphaFoldDB" id="A0A9X6VFQ5"/>
<evidence type="ECO:0000256" key="1">
    <source>
        <dbReference type="SAM" id="MobiDB-lite"/>
    </source>
</evidence>
<dbReference type="InterPro" id="IPR006437">
    <property type="entry name" value="Phage_terminase_lsu"/>
</dbReference>
<evidence type="ECO:0000259" key="3">
    <source>
        <dbReference type="Pfam" id="PF17288"/>
    </source>
</evidence>
<dbReference type="Pfam" id="PF17288">
    <property type="entry name" value="Terminase_3C"/>
    <property type="match status" value="1"/>
</dbReference>
<proteinExistence type="inferred from homology"/>
<dbReference type="GO" id="GO:0016887">
    <property type="term" value="F:ATP hydrolysis activity"/>
    <property type="evidence" value="ECO:0007669"/>
    <property type="project" value="InterPro"/>
</dbReference>
<evidence type="ECO:0000259" key="2">
    <source>
        <dbReference type="Pfam" id="PF04466"/>
    </source>
</evidence>
<gene>
    <name evidence="4" type="ORF">CN398_00720</name>
</gene>
<feature type="region of interest" description="Disordered" evidence="1">
    <location>
        <begin position="392"/>
        <end position="413"/>
    </location>
</feature>
<comment type="caution">
    <text evidence="4">The sequence shown here is derived from an EMBL/GenBank/DDBJ whole genome shotgun (WGS) entry which is preliminary data.</text>
</comment>
<evidence type="ECO:0000313" key="4">
    <source>
        <dbReference type="EMBL" id="PFB10362.1"/>
    </source>
</evidence>
<organism evidence="4 5">
    <name type="scientific">Bacillus thuringiensis</name>
    <dbReference type="NCBI Taxonomy" id="1428"/>
    <lineage>
        <taxon>Bacteria</taxon>
        <taxon>Bacillati</taxon>
        <taxon>Bacillota</taxon>
        <taxon>Bacilli</taxon>
        <taxon>Bacillales</taxon>
        <taxon>Bacillaceae</taxon>
        <taxon>Bacillus</taxon>
        <taxon>Bacillus cereus group</taxon>
    </lineage>
</organism>
<dbReference type="InterPro" id="IPR035412">
    <property type="entry name" value="Terminase_L_N"/>
</dbReference>
<reference evidence="4 5" key="1">
    <citation type="submission" date="2017-09" db="EMBL/GenBank/DDBJ databases">
        <title>Large-scale bioinformatics analysis of Bacillus genomes uncovers conserved roles of natural products in bacterial physiology.</title>
        <authorList>
            <consortium name="Agbiome Team Llc"/>
            <person name="Bleich R.M."/>
            <person name="Kirk G.J."/>
            <person name="Santa Maria K.C."/>
            <person name="Allen S.E."/>
            <person name="Farag S."/>
            <person name="Shank E.A."/>
            <person name="Bowers A."/>
        </authorList>
    </citation>
    <scope>NUCLEOTIDE SEQUENCE [LARGE SCALE GENOMIC DNA]</scope>
    <source>
        <strain evidence="4 5">AFS015413</strain>
    </source>
</reference>
<evidence type="ECO:0000313" key="5">
    <source>
        <dbReference type="Proteomes" id="UP000220397"/>
    </source>
</evidence>
<dbReference type="Pfam" id="PF04466">
    <property type="entry name" value="Terminase_3"/>
    <property type="match status" value="1"/>
</dbReference>